<dbReference type="PANTHER" id="PTHR43649">
    <property type="entry name" value="ARABINOSE-BINDING PROTEIN-RELATED"/>
    <property type="match status" value="1"/>
</dbReference>
<dbReference type="RefSeq" id="WP_007977619.1">
    <property type="nucleotide sequence ID" value="NZ_AEMG01000004.1"/>
</dbReference>
<evidence type="ECO:0000256" key="1">
    <source>
        <dbReference type="ARBA" id="ARBA00008520"/>
    </source>
</evidence>
<dbReference type="OrthoDB" id="328108at2157"/>
<evidence type="ECO:0000313" key="7">
    <source>
        <dbReference type="Proteomes" id="UP000184203"/>
    </source>
</evidence>
<reference evidence="5" key="2">
    <citation type="submission" date="2016-11" db="EMBL/GenBank/DDBJ databases">
        <authorList>
            <person name="Jaros S."/>
            <person name="Januszkiewicz K."/>
            <person name="Wedrychowicz H."/>
        </authorList>
    </citation>
    <scope>NUCLEOTIDE SEQUENCE [LARGE SCALE GENOMIC DNA]</scope>
    <source>
        <strain evidence="5">DX253</strain>
    </source>
</reference>
<keyword evidence="7" id="KW-1185">Reference proteome</keyword>
<dbReference type="InterPro" id="IPR006059">
    <property type="entry name" value="SBP"/>
</dbReference>
<dbReference type="STRING" id="797209.GCA_000376445_01098"/>
<evidence type="ECO:0000313" key="5">
    <source>
        <dbReference type="EMBL" id="SHK47071.1"/>
    </source>
</evidence>
<evidence type="ECO:0000256" key="2">
    <source>
        <dbReference type="ARBA" id="ARBA00022448"/>
    </source>
</evidence>
<proteinExistence type="inferred from homology"/>
<dbReference type="NCBIfam" id="TIGR01409">
    <property type="entry name" value="TAT_signal_seq"/>
    <property type="match status" value="1"/>
</dbReference>
<dbReference type="Pfam" id="PF13416">
    <property type="entry name" value="SBP_bac_8"/>
    <property type="match status" value="1"/>
</dbReference>
<dbReference type="AlphaFoldDB" id="E7QQB3"/>
<keyword evidence="3" id="KW-0732">Signal</keyword>
<dbReference type="InterPro" id="IPR006311">
    <property type="entry name" value="TAT_signal"/>
</dbReference>
<reference evidence="7" key="3">
    <citation type="submission" date="2016-11" db="EMBL/GenBank/DDBJ databases">
        <authorList>
            <person name="Varghese N."/>
            <person name="Submissions S."/>
        </authorList>
    </citation>
    <scope>NUCLEOTIDE SEQUENCE [LARGE SCALE GENOMIC DNA]</scope>
    <source>
        <strain evidence="7">DX253</strain>
    </source>
</reference>
<organism evidence="4 6">
    <name type="scientific">Haladaptatus paucihalophilus DX253</name>
    <dbReference type="NCBI Taxonomy" id="797209"/>
    <lineage>
        <taxon>Archaea</taxon>
        <taxon>Methanobacteriati</taxon>
        <taxon>Methanobacteriota</taxon>
        <taxon>Stenosarchaea group</taxon>
        <taxon>Halobacteria</taxon>
        <taxon>Halobacteriales</taxon>
        <taxon>Haladaptataceae</taxon>
        <taxon>Haladaptatus</taxon>
    </lineage>
</organism>
<dbReference type="PATRIC" id="fig|797209.4.peg.975"/>
<evidence type="ECO:0000256" key="3">
    <source>
        <dbReference type="ARBA" id="ARBA00022729"/>
    </source>
</evidence>
<dbReference type="eggNOG" id="arCOG00151">
    <property type="taxonomic scope" value="Archaea"/>
</dbReference>
<dbReference type="Proteomes" id="UP000184203">
    <property type="component" value="Unassembled WGS sequence"/>
</dbReference>
<dbReference type="PROSITE" id="PS51318">
    <property type="entry name" value="TAT"/>
    <property type="match status" value="1"/>
</dbReference>
<evidence type="ECO:0000313" key="6">
    <source>
        <dbReference type="Proteomes" id="UP000003751"/>
    </source>
</evidence>
<dbReference type="EMBL" id="FRAN01000002">
    <property type="protein sequence ID" value="SHK47071.1"/>
    <property type="molecule type" value="Genomic_DNA"/>
</dbReference>
<reference evidence="4 6" key="1">
    <citation type="journal article" date="2014" name="ISME J.">
        <title>Trehalose/2-sulfotrehalose biosynthesis and glycine-betaine uptake are widely spread mechanisms for osmoadaptation in the Halobacteriales.</title>
        <authorList>
            <person name="Youssef N.H."/>
            <person name="Savage-Ashlock K.N."/>
            <person name="McCully A.L."/>
            <person name="Luedtke B."/>
            <person name="Shaw E.I."/>
            <person name="Hoff W.D."/>
            <person name="Elshahed M.S."/>
        </authorList>
    </citation>
    <scope>NUCLEOTIDE SEQUENCE [LARGE SCALE GENOMIC DNA]</scope>
    <source>
        <strain evidence="4 6">DX253</strain>
    </source>
</reference>
<dbReference type="SUPFAM" id="SSF53850">
    <property type="entry name" value="Periplasmic binding protein-like II"/>
    <property type="match status" value="1"/>
</dbReference>
<gene>
    <name evidence="5" type="ORF">SAMN05444342_1367</name>
    <name evidence="4" type="ORF">ZOD2009_04917</name>
</gene>
<dbReference type="EMBL" id="AEMG01000004">
    <property type="protein sequence ID" value="EFW93177.1"/>
    <property type="molecule type" value="Genomic_DNA"/>
</dbReference>
<dbReference type="InterPro" id="IPR019546">
    <property type="entry name" value="TAT_signal_bac_arc"/>
</dbReference>
<dbReference type="Proteomes" id="UP000003751">
    <property type="component" value="Unassembled WGS sequence"/>
</dbReference>
<accession>E7QQB3</accession>
<evidence type="ECO:0000313" key="4">
    <source>
        <dbReference type="EMBL" id="EFW93177.1"/>
    </source>
</evidence>
<name>E7QQB3_HALPU</name>
<dbReference type="PANTHER" id="PTHR43649:SF34">
    <property type="entry name" value="ABC TRANSPORTER PERIPLASMIC-BINDING PROTEIN YCJN-RELATED"/>
    <property type="match status" value="1"/>
</dbReference>
<protein>
    <submittedName>
        <fullName evidence="4">ABC-type transport system periplasmic substrate-binding protein (Probable substrate sugar)</fullName>
    </submittedName>
    <submittedName>
        <fullName evidence="5">Carbohydrate ABC transporter substrate-binding protein, CUT1 family</fullName>
    </submittedName>
</protein>
<sequence>MVGVSERDRGRRRDGVSRRTFVKAVGASGTAAGLAGCTSQGKPADPNTIKFAADSDAADAQGEINDALHNAGLSEDIHVEVLAGSSNTDVRQSQYQRWLSANLEEPDMLLMDSGWALTFIARRQVLNLSENLPQDLVKKVENDYFQASVQTAKSTSGDLYGVPLFPDFPTMQYRKDLVKEAGYKPDEENWGTESISWKKFSEVTDKVKKQNDMQYGFTFQADIYEGLSCCDFNEFMTSWGGAYFGSHDNLFGPIGKRPVTVAEEPVIKSIKMIRTFIHGSSAPGTLQGYKGGISPTAVLSWSEETSRAPFTNGHAVMHRNWPYSIVINGADDVFGKDLGVMPIPYGVKPGQAKYKGTGGPAAALGGWHVTVNPNSPKRETVFEVIRAMMQPSFKLKLFEVIGWLPPEPELLKSKKAKEVPVIGRYVDELRVAGQNAVPRPVTAVWPQESGKIAQQVHAAYANEASPESAMSTLKSQLTEIENYNK</sequence>
<keyword evidence="2" id="KW-0813">Transport</keyword>
<dbReference type="Gene3D" id="3.40.190.10">
    <property type="entry name" value="Periplasmic binding protein-like II"/>
    <property type="match status" value="2"/>
</dbReference>
<dbReference type="InterPro" id="IPR050490">
    <property type="entry name" value="Bact_solute-bd_prot1"/>
</dbReference>
<comment type="similarity">
    <text evidence="1">Belongs to the bacterial solute-binding protein 1 family.</text>
</comment>